<dbReference type="EMBL" id="JAWLKB010000036">
    <property type="protein sequence ID" value="MDV6271243.1"/>
    <property type="molecule type" value="Genomic_DNA"/>
</dbReference>
<evidence type="ECO:0000313" key="2">
    <source>
        <dbReference type="EMBL" id="MDV6271243.1"/>
    </source>
</evidence>
<keyword evidence="2" id="KW-0503">Monooxygenase</keyword>
<protein>
    <submittedName>
        <fullName evidence="2">Dimethylamine monooxygenase subunit DmmA family protein</fullName>
    </submittedName>
</protein>
<organism evidence="2 3">
    <name type="scientific">Rhodococcus globerulus</name>
    <dbReference type="NCBI Taxonomy" id="33008"/>
    <lineage>
        <taxon>Bacteria</taxon>
        <taxon>Bacillati</taxon>
        <taxon>Actinomycetota</taxon>
        <taxon>Actinomycetes</taxon>
        <taxon>Mycobacteriales</taxon>
        <taxon>Nocardiaceae</taxon>
        <taxon>Rhodococcus</taxon>
    </lineage>
</organism>
<keyword evidence="3" id="KW-1185">Reference proteome</keyword>
<name>A0ABU4C419_RHOGO</name>
<gene>
    <name evidence="2" type="ORF">R3Q16_32000</name>
</gene>
<dbReference type="NCBIfam" id="NF041259">
    <property type="entry name" value="mono_DmmA_fam"/>
    <property type="match status" value="1"/>
</dbReference>
<feature type="domain" description="Dimethylamine monooxygenase subunit DmmA-like C-terminal" evidence="1">
    <location>
        <begin position="74"/>
        <end position="117"/>
    </location>
</feature>
<proteinExistence type="predicted"/>
<dbReference type="GO" id="GO:0004497">
    <property type="term" value="F:monooxygenase activity"/>
    <property type="evidence" value="ECO:0007669"/>
    <property type="project" value="UniProtKB-KW"/>
</dbReference>
<evidence type="ECO:0000259" key="1">
    <source>
        <dbReference type="Pfam" id="PF22289"/>
    </source>
</evidence>
<keyword evidence="2" id="KW-0560">Oxidoreductase</keyword>
<dbReference type="Pfam" id="PF22289">
    <property type="entry name" value="DmmA-like_C"/>
    <property type="match status" value="1"/>
</dbReference>
<evidence type="ECO:0000313" key="3">
    <source>
        <dbReference type="Proteomes" id="UP001185927"/>
    </source>
</evidence>
<dbReference type="InterPro" id="IPR048037">
    <property type="entry name" value="DmmA-like_C"/>
</dbReference>
<dbReference type="Proteomes" id="UP001185927">
    <property type="component" value="Unassembled WGS sequence"/>
</dbReference>
<accession>A0ABU4C419</accession>
<comment type="caution">
    <text evidence="2">The sequence shown here is derived from an EMBL/GenBank/DDBJ whole genome shotgun (WGS) entry which is preliminary data.</text>
</comment>
<reference evidence="2 3" key="1">
    <citation type="submission" date="2023-10" db="EMBL/GenBank/DDBJ databases">
        <title>Development of a sustainable strategy for remediation of hydrocarbon-contaminated territories based on the waste exchange concept.</title>
        <authorList>
            <person name="Krivoruchko A."/>
        </authorList>
    </citation>
    <scope>NUCLEOTIDE SEQUENCE [LARGE SCALE GENOMIC DNA]</scope>
    <source>
        <strain evidence="2 3">IEGM 1203</strain>
    </source>
</reference>
<sequence>MTTVVQFTDETDGFDAVASVLTLARCGWRFIVVGTEANVGRITSQLIGAGVIEGEITVVVTEPPDIRAQRIRDVFCAHCHTVAEATVAVDGMVECPGCAAPLIVYHHYSRRQGAYLGFRADSEDMQ</sequence>
<dbReference type="RefSeq" id="WP_317545704.1">
    <property type="nucleotide sequence ID" value="NZ_JAWLKB010000036.1"/>
</dbReference>